<sequence>MADCGDTSGGGEVVDLLEDRGGPMATKTAEQKPEEAVASTGAVATSGGDGVQEQQQETAGGEVTCAIEAEPRATVQAGAVGPRIDPAGPSSAVEGSPVVRGSSDVAGSNDTRGDDIGPIESPLRDSAKGKGVIAEEERVEEVRIEEVQTTEVAPVEIREEDIAFRPPVTAATSSHHVPITYADIAEHAPDKLLAKLLEDHPIIGEYVLKAKEDRAWAFKAAKAAARAEREAERERAGSEGLAADIEAEERDAEEA</sequence>
<reference evidence="1" key="1">
    <citation type="submission" date="2022-02" db="EMBL/GenBank/DDBJ databases">
        <title>Plant Genome Project.</title>
        <authorList>
            <person name="Zhang R.-G."/>
        </authorList>
    </citation>
    <scope>NUCLEOTIDE SEQUENCE</scope>
    <source>
        <strain evidence="1">AT1</strain>
    </source>
</reference>
<proteinExistence type="predicted"/>
<accession>A0ACC0Q1H5</accession>
<dbReference type="Proteomes" id="UP001062846">
    <property type="component" value="Chromosome 1"/>
</dbReference>
<organism evidence="1 2">
    <name type="scientific">Rhododendron molle</name>
    <name type="common">Chinese azalea</name>
    <name type="synonym">Azalea mollis</name>
    <dbReference type="NCBI Taxonomy" id="49168"/>
    <lineage>
        <taxon>Eukaryota</taxon>
        <taxon>Viridiplantae</taxon>
        <taxon>Streptophyta</taxon>
        <taxon>Embryophyta</taxon>
        <taxon>Tracheophyta</taxon>
        <taxon>Spermatophyta</taxon>
        <taxon>Magnoliopsida</taxon>
        <taxon>eudicotyledons</taxon>
        <taxon>Gunneridae</taxon>
        <taxon>Pentapetalae</taxon>
        <taxon>asterids</taxon>
        <taxon>Ericales</taxon>
        <taxon>Ericaceae</taxon>
        <taxon>Ericoideae</taxon>
        <taxon>Rhodoreae</taxon>
        <taxon>Rhododendron</taxon>
    </lineage>
</organism>
<gene>
    <name evidence="1" type="ORF">RHMOL_Rhmol01G0154500</name>
</gene>
<dbReference type="EMBL" id="CM046388">
    <property type="protein sequence ID" value="KAI8571882.1"/>
    <property type="molecule type" value="Genomic_DNA"/>
</dbReference>
<comment type="caution">
    <text evidence="1">The sequence shown here is derived from an EMBL/GenBank/DDBJ whole genome shotgun (WGS) entry which is preliminary data.</text>
</comment>
<keyword evidence="2" id="KW-1185">Reference proteome</keyword>
<evidence type="ECO:0000313" key="1">
    <source>
        <dbReference type="EMBL" id="KAI8571882.1"/>
    </source>
</evidence>
<name>A0ACC0Q1H5_RHOML</name>
<protein>
    <submittedName>
        <fullName evidence="1">Uncharacterized protein</fullName>
    </submittedName>
</protein>
<evidence type="ECO:0000313" key="2">
    <source>
        <dbReference type="Proteomes" id="UP001062846"/>
    </source>
</evidence>